<dbReference type="PANTHER" id="PTHR10044:SF139">
    <property type="entry name" value="DEATH-ASSOCIATED INHIBITOR OF APOPTOSIS 2"/>
    <property type="match status" value="1"/>
</dbReference>
<evidence type="ECO:0000313" key="2">
    <source>
        <dbReference type="EMBL" id="KAH3739529.1"/>
    </source>
</evidence>
<dbReference type="Gene3D" id="1.10.1170.10">
    <property type="entry name" value="Inhibitor Of Apoptosis Protein (2mihbC-IAP-1), Chain A"/>
    <property type="match status" value="2"/>
</dbReference>
<dbReference type="GO" id="GO:0043027">
    <property type="term" value="F:cysteine-type endopeptidase inhibitor activity involved in apoptotic process"/>
    <property type="evidence" value="ECO:0007669"/>
    <property type="project" value="TreeGrafter"/>
</dbReference>
<dbReference type="GO" id="GO:0043066">
    <property type="term" value="P:negative regulation of apoptotic process"/>
    <property type="evidence" value="ECO:0007669"/>
    <property type="project" value="TreeGrafter"/>
</dbReference>
<evidence type="ECO:0000313" key="3">
    <source>
        <dbReference type="Proteomes" id="UP000828390"/>
    </source>
</evidence>
<dbReference type="GO" id="GO:0051726">
    <property type="term" value="P:regulation of cell cycle"/>
    <property type="evidence" value="ECO:0007669"/>
    <property type="project" value="TreeGrafter"/>
</dbReference>
<dbReference type="EMBL" id="JAIWYP010000011">
    <property type="protein sequence ID" value="KAH3739529.1"/>
    <property type="molecule type" value="Genomic_DNA"/>
</dbReference>
<dbReference type="GO" id="GO:0031398">
    <property type="term" value="P:positive regulation of protein ubiquitination"/>
    <property type="evidence" value="ECO:0007669"/>
    <property type="project" value="TreeGrafter"/>
</dbReference>
<feature type="region of interest" description="Disordered" evidence="1">
    <location>
        <begin position="554"/>
        <end position="577"/>
    </location>
</feature>
<dbReference type="CDD" id="cd00022">
    <property type="entry name" value="BIR"/>
    <property type="match status" value="2"/>
</dbReference>
<protein>
    <submittedName>
        <fullName evidence="2">Uncharacterized protein</fullName>
    </submittedName>
</protein>
<feature type="region of interest" description="Disordered" evidence="1">
    <location>
        <begin position="1"/>
        <end position="24"/>
    </location>
</feature>
<dbReference type="PROSITE" id="PS50143">
    <property type="entry name" value="BIR_REPEAT_2"/>
    <property type="match status" value="2"/>
</dbReference>
<gene>
    <name evidence="2" type="ORF">DPMN_046182</name>
</gene>
<organism evidence="2 3">
    <name type="scientific">Dreissena polymorpha</name>
    <name type="common">Zebra mussel</name>
    <name type="synonym">Mytilus polymorpha</name>
    <dbReference type="NCBI Taxonomy" id="45954"/>
    <lineage>
        <taxon>Eukaryota</taxon>
        <taxon>Metazoa</taxon>
        <taxon>Spiralia</taxon>
        <taxon>Lophotrochozoa</taxon>
        <taxon>Mollusca</taxon>
        <taxon>Bivalvia</taxon>
        <taxon>Autobranchia</taxon>
        <taxon>Heteroconchia</taxon>
        <taxon>Euheterodonta</taxon>
        <taxon>Imparidentia</taxon>
        <taxon>Neoheterodontei</taxon>
        <taxon>Myida</taxon>
        <taxon>Dreissenoidea</taxon>
        <taxon>Dreissenidae</taxon>
        <taxon>Dreissena</taxon>
    </lineage>
</organism>
<dbReference type="GO" id="GO:0005634">
    <property type="term" value="C:nucleus"/>
    <property type="evidence" value="ECO:0007669"/>
    <property type="project" value="TreeGrafter"/>
</dbReference>
<feature type="compositionally biased region" description="Polar residues" evidence="1">
    <location>
        <begin position="555"/>
        <end position="571"/>
    </location>
</feature>
<sequence length="820" mass="91897">MAELSLISTSSSGNESGRFSSNGRGLQIQHDLEEDSAPIVRLYSHPQGIDDEITDDVVAEDYAPDPRDYYSHFYRESERLSTFHDWPPWAHVTMEELAQNGFMYLHVSDRVQCVFCRACLASFEPGDVVANEHRKYCPECPFAFGYECGNIPIPSASRIQQTARQTTLKEIDSRRPTAAGNFAFLSPPFSSFRTTSVSTRTANPIALPQSHSVTALSSVDPNQGAAAVITEPKYRDWADEHTRLRSYRGWPAQLRQTPRDLAAAGLLYMGQGDRCKCYWCGGELYDWDPEDLPWVEHAKWFQQCGFVRQQMGEQFVINVKNGVTTNVESPSNQEFLRRPHVLASLNDYRYTREQVLEALHTYGVLNLVTAQDIRKYVEELTRKRQVALMHAGLTENVTYANLRQSSHLVKGSDSSFAVSAGGQQVAQPSDEAGASNGQLCIEDLAMEGVEESNTDSINYRRLQNLSLNAHSSSLSSASIPSDVDDVLKENEKLKEQRVCKLLDYPSVLAALSEYGYSQRQVLKALQTLNTCMKCVEEMTQKRLAAQEQTRLAERSATTQLTHSSRMVNRSGSSGGNKVDQLIDETGESDGHLCSMDLAILRVAVVMERMKRSLCLIAENFHPPNMKSSTAGFITVQPRQPIAVKFHWSLDSVPELVDHVANLGNIDITFYSQHHPNLKYTSTASVTEVIDTLDACLNEKFEAEVDGVHGQLLEKERVAAVLIFCDVLIPVIRFSDFLQQSNLVFSNMTERCKDFFFEVDERAAFSRRLSEKACAFNCEPVLEVFSVFNMSRVPDSMNAMQGYGKACAIFLLPLQVYGQIL</sequence>
<dbReference type="InterPro" id="IPR001370">
    <property type="entry name" value="BIR_rpt"/>
</dbReference>
<evidence type="ECO:0000256" key="1">
    <source>
        <dbReference type="SAM" id="MobiDB-lite"/>
    </source>
</evidence>
<name>A0A9D4D7E3_DREPO</name>
<dbReference type="Pfam" id="PF00653">
    <property type="entry name" value="BIR"/>
    <property type="match status" value="2"/>
</dbReference>
<dbReference type="SMART" id="SM00238">
    <property type="entry name" value="BIR"/>
    <property type="match status" value="2"/>
</dbReference>
<dbReference type="GO" id="GO:0061630">
    <property type="term" value="F:ubiquitin protein ligase activity"/>
    <property type="evidence" value="ECO:0007669"/>
    <property type="project" value="TreeGrafter"/>
</dbReference>
<proteinExistence type="predicted"/>
<comment type="caution">
    <text evidence="2">The sequence shown here is derived from an EMBL/GenBank/DDBJ whole genome shotgun (WGS) entry which is preliminary data.</text>
</comment>
<dbReference type="AlphaFoldDB" id="A0A9D4D7E3"/>
<dbReference type="PANTHER" id="PTHR10044">
    <property type="entry name" value="INHIBITOR OF APOPTOSIS"/>
    <property type="match status" value="1"/>
</dbReference>
<dbReference type="GO" id="GO:0005737">
    <property type="term" value="C:cytoplasm"/>
    <property type="evidence" value="ECO:0007669"/>
    <property type="project" value="TreeGrafter"/>
</dbReference>
<dbReference type="Proteomes" id="UP000828390">
    <property type="component" value="Unassembled WGS sequence"/>
</dbReference>
<dbReference type="SUPFAM" id="SSF57924">
    <property type="entry name" value="Inhibitor of apoptosis (IAP) repeat"/>
    <property type="match status" value="2"/>
</dbReference>
<reference evidence="2" key="2">
    <citation type="submission" date="2020-11" db="EMBL/GenBank/DDBJ databases">
        <authorList>
            <person name="McCartney M.A."/>
            <person name="Auch B."/>
            <person name="Kono T."/>
            <person name="Mallez S."/>
            <person name="Becker A."/>
            <person name="Gohl D.M."/>
            <person name="Silverstein K.A.T."/>
            <person name="Koren S."/>
            <person name="Bechman K.B."/>
            <person name="Herman A."/>
            <person name="Abrahante J.E."/>
            <person name="Garbe J."/>
        </authorList>
    </citation>
    <scope>NUCLEOTIDE SEQUENCE</scope>
    <source>
        <strain evidence="2">Duluth1</strain>
        <tissue evidence="2">Whole animal</tissue>
    </source>
</reference>
<dbReference type="InterPro" id="IPR050784">
    <property type="entry name" value="IAP"/>
</dbReference>
<reference evidence="2" key="1">
    <citation type="journal article" date="2019" name="bioRxiv">
        <title>The Genome of the Zebra Mussel, Dreissena polymorpha: A Resource for Invasive Species Research.</title>
        <authorList>
            <person name="McCartney M.A."/>
            <person name="Auch B."/>
            <person name="Kono T."/>
            <person name="Mallez S."/>
            <person name="Zhang Y."/>
            <person name="Obille A."/>
            <person name="Becker A."/>
            <person name="Abrahante J.E."/>
            <person name="Garbe J."/>
            <person name="Badalamenti J.P."/>
            <person name="Herman A."/>
            <person name="Mangelson H."/>
            <person name="Liachko I."/>
            <person name="Sullivan S."/>
            <person name="Sone E.D."/>
            <person name="Koren S."/>
            <person name="Silverstein K.A.T."/>
            <person name="Beckman K.B."/>
            <person name="Gohl D.M."/>
        </authorList>
    </citation>
    <scope>NUCLEOTIDE SEQUENCE</scope>
    <source>
        <strain evidence="2">Duluth1</strain>
        <tissue evidence="2">Whole animal</tissue>
    </source>
</reference>
<accession>A0A9D4D7E3</accession>
<keyword evidence="3" id="KW-1185">Reference proteome</keyword>